<dbReference type="Gene3D" id="2.40.160.20">
    <property type="match status" value="1"/>
</dbReference>
<proteinExistence type="predicted"/>
<comment type="caution">
    <text evidence="4">The sequence shown here is derived from an EMBL/GenBank/DDBJ whole genome shotgun (WGS) entry which is preliminary data.</text>
</comment>
<feature type="domain" description="Outer membrane protein beta-barrel" evidence="3">
    <location>
        <begin position="7"/>
        <end position="199"/>
    </location>
</feature>
<keyword evidence="1 2" id="KW-0732">Signal</keyword>
<dbReference type="InterPro" id="IPR011250">
    <property type="entry name" value="OMP/PagP_B-barrel"/>
</dbReference>
<dbReference type="RefSeq" id="WP_228085500.1">
    <property type="nucleotide sequence ID" value="NZ_JACVHL010000002.1"/>
</dbReference>
<feature type="chain" id="PRO_5040219731" evidence="2">
    <location>
        <begin position="21"/>
        <end position="199"/>
    </location>
</feature>
<evidence type="ECO:0000313" key="4">
    <source>
        <dbReference type="EMBL" id="MCC3803826.1"/>
    </source>
</evidence>
<evidence type="ECO:0000256" key="1">
    <source>
        <dbReference type="ARBA" id="ARBA00022729"/>
    </source>
</evidence>
<feature type="signal peptide" evidence="2">
    <location>
        <begin position="1"/>
        <end position="20"/>
    </location>
</feature>
<dbReference type="AlphaFoldDB" id="A0A9Q3UAR1"/>
<dbReference type="SUPFAM" id="SSF56925">
    <property type="entry name" value="OMPA-like"/>
    <property type="match status" value="1"/>
</dbReference>
<name>A0A9Q3UAR1_VIBPH</name>
<gene>
    <name evidence="4" type="ORF">IB292_02130</name>
</gene>
<evidence type="ECO:0000313" key="5">
    <source>
        <dbReference type="Proteomes" id="UP000726777"/>
    </source>
</evidence>
<sequence length="199" mass="21897">MKLIKGSALALIIVSAQASAAYSVGFRAGMINQEFSVTSHSSNQSSFSYGLEVSELSYFWKNISLGWSIAADMAKVNHDSLKDLETLDVLAGPVFSYRIAAIAPEYCGCRVRRVHDGISVFIKPQVNYWSADWDMGGGADSESDVGLAWSAGLKYQDSRNFALGVEYQEVYREITLNRSAGSSIDIDDERVVFSLGYRF</sequence>
<evidence type="ECO:0000256" key="2">
    <source>
        <dbReference type="SAM" id="SignalP"/>
    </source>
</evidence>
<evidence type="ECO:0000259" key="3">
    <source>
        <dbReference type="Pfam" id="PF13505"/>
    </source>
</evidence>
<dbReference type="InterPro" id="IPR027385">
    <property type="entry name" value="Beta-barrel_OMP"/>
</dbReference>
<dbReference type="Proteomes" id="UP000726777">
    <property type="component" value="Unassembled WGS sequence"/>
</dbReference>
<dbReference type="EMBL" id="JACVHL010000002">
    <property type="protein sequence ID" value="MCC3803826.1"/>
    <property type="molecule type" value="Genomic_DNA"/>
</dbReference>
<accession>A0A9Q3UAR1</accession>
<organism evidence="4 5">
    <name type="scientific">Vibrio parahaemolyticus</name>
    <dbReference type="NCBI Taxonomy" id="670"/>
    <lineage>
        <taxon>Bacteria</taxon>
        <taxon>Pseudomonadati</taxon>
        <taxon>Pseudomonadota</taxon>
        <taxon>Gammaproteobacteria</taxon>
        <taxon>Vibrionales</taxon>
        <taxon>Vibrionaceae</taxon>
        <taxon>Vibrio</taxon>
    </lineage>
</organism>
<dbReference type="Pfam" id="PF13505">
    <property type="entry name" value="OMP_b-brl"/>
    <property type="match status" value="1"/>
</dbReference>
<protein>
    <submittedName>
        <fullName evidence="4">Outer membrane beta-barrel protein</fullName>
    </submittedName>
</protein>
<reference evidence="4" key="1">
    <citation type="submission" date="2020-09" db="EMBL/GenBank/DDBJ databases">
        <title>Genome sequence of Vibrio parahaemolyticus isolates.</title>
        <authorList>
            <person name="Hammerl J.A."/>
            <person name="Strauch E."/>
        </authorList>
    </citation>
    <scope>NUCLEOTIDE SEQUENCE</scope>
    <source>
        <strain evidence="4">17-VB00146</strain>
    </source>
</reference>